<accession>A0A5B8V217</accession>
<keyword evidence="2" id="KW-1185">Reference proteome</keyword>
<protein>
    <submittedName>
        <fullName evidence="1">Uncharacterized protein</fullName>
    </submittedName>
</protein>
<dbReference type="AlphaFoldDB" id="A0A5B8V217"/>
<proteinExistence type="predicted"/>
<name>A0A5B8V217_9SPHI</name>
<evidence type="ECO:0000313" key="2">
    <source>
        <dbReference type="Proteomes" id="UP000321479"/>
    </source>
</evidence>
<dbReference type="EMBL" id="CP042436">
    <property type="protein sequence ID" value="QEC65302.1"/>
    <property type="molecule type" value="Genomic_DNA"/>
</dbReference>
<gene>
    <name evidence="1" type="ORF">FRZ54_22925</name>
</gene>
<organism evidence="1 2">
    <name type="scientific">Mucilaginibacter ginsenosidivorans</name>
    <dbReference type="NCBI Taxonomy" id="398053"/>
    <lineage>
        <taxon>Bacteria</taxon>
        <taxon>Pseudomonadati</taxon>
        <taxon>Bacteroidota</taxon>
        <taxon>Sphingobacteriia</taxon>
        <taxon>Sphingobacteriales</taxon>
        <taxon>Sphingobacteriaceae</taxon>
        <taxon>Mucilaginibacter</taxon>
    </lineage>
</organism>
<sequence length="108" mass="12180">MAKPEDIYKEYRELLMKKLDMGAGQQFTFNFTSENQGTFSVTNDDSKDMIGGTVKLTVNNDGLNILMDYKGFYITQTLKIAKNEKGETTLIREPNSGKVFLTGHKLDS</sequence>
<dbReference type="KEGG" id="mgin:FRZ54_22925"/>
<dbReference type="Proteomes" id="UP000321479">
    <property type="component" value="Chromosome"/>
</dbReference>
<evidence type="ECO:0000313" key="1">
    <source>
        <dbReference type="EMBL" id="QEC65302.1"/>
    </source>
</evidence>
<reference evidence="1 2" key="1">
    <citation type="journal article" date="2017" name="Curr. Microbiol.">
        <title>Mucilaginibacter ginsenosidivorans sp. nov., Isolated from Soil of Ginseng Field.</title>
        <authorList>
            <person name="Kim M.M."/>
            <person name="Siddiqi M.Z."/>
            <person name="Im W.T."/>
        </authorList>
    </citation>
    <scope>NUCLEOTIDE SEQUENCE [LARGE SCALE GENOMIC DNA]</scope>
    <source>
        <strain evidence="1 2">Gsoil 3017</strain>
    </source>
</reference>
<dbReference type="RefSeq" id="WP_147034133.1">
    <property type="nucleotide sequence ID" value="NZ_CP042436.1"/>
</dbReference>